<protein>
    <submittedName>
        <fullName evidence="1">Uncharacterized protein</fullName>
    </submittedName>
</protein>
<proteinExistence type="predicted"/>
<reference evidence="1" key="2">
    <citation type="submission" date="2020-11" db="EMBL/GenBank/DDBJ databases">
        <authorList>
            <person name="McCartney M.A."/>
            <person name="Auch B."/>
            <person name="Kono T."/>
            <person name="Mallez S."/>
            <person name="Becker A."/>
            <person name="Gohl D.M."/>
            <person name="Silverstein K.A.T."/>
            <person name="Koren S."/>
            <person name="Bechman K.B."/>
            <person name="Herman A."/>
            <person name="Abrahante J.E."/>
            <person name="Garbe J."/>
        </authorList>
    </citation>
    <scope>NUCLEOTIDE SEQUENCE</scope>
    <source>
        <strain evidence="1">Duluth1</strain>
        <tissue evidence="1">Whole animal</tissue>
    </source>
</reference>
<evidence type="ECO:0000313" key="1">
    <source>
        <dbReference type="EMBL" id="KAH3827696.1"/>
    </source>
</evidence>
<dbReference type="EMBL" id="JAIWYP010000005">
    <property type="protein sequence ID" value="KAH3827696.1"/>
    <property type="molecule type" value="Genomic_DNA"/>
</dbReference>
<name>A0A9D4H642_DREPO</name>
<dbReference type="AlphaFoldDB" id="A0A9D4H642"/>
<organism evidence="1 2">
    <name type="scientific">Dreissena polymorpha</name>
    <name type="common">Zebra mussel</name>
    <name type="synonym">Mytilus polymorpha</name>
    <dbReference type="NCBI Taxonomy" id="45954"/>
    <lineage>
        <taxon>Eukaryota</taxon>
        <taxon>Metazoa</taxon>
        <taxon>Spiralia</taxon>
        <taxon>Lophotrochozoa</taxon>
        <taxon>Mollusca</taxon>
        <taxon>Bivalvia</taxon>
        <taxon>Autobranchia</taxon>
        <taxon>Heteroconchia</taxon>
        <taxon>Euheterodonta</taxon>
        <taxon>Imparidentia</taxon>
        <taxon>Neoheterodontei</taxon>
        <taxon>Myida</taxon>
        <taxon>Dreissenoidea</taxon>
        <taxon>Dreissenidae</taxon>
        <taxon>Dreissena</taxon>
    </lineage>
</organism>
<sequence length="69" mass="7937">MKVPPKRSVLIVMVNCFGIRAEDNPLKRTPLCSQYRKLDRRPNVWRLSTPLGHYPAVSECLDLPGSFRL</sequence>
<gene>
    <name evidence="1" type="ORF">DPMN_129637</name>
</gene>
<comment type="caution">
    <text evidence="1">The sequence shown here is derived from an EMBL/GenBank/DDBJ whole genome shotgun (WGS) entry which is preliminary data.</text>
</comment>
<accession>A0A9D4H642</accession>
<reference evidence="1" key="1">
    <citation type="journal article" date="2019" name="bioRxiv">
        <title>The Genome of the Zebra Mussel, Dreissena polymorpha: A Resource for Invasive Species Research.</title>
        <authorList>
            <person name="McCartney M.A."/>
            <person name="Auch B."/>
            <person name="Kono T."/>
            <person name="Mallez S."/>
            <person name="Zhang Y."/>
            <person name="Obille A."/>
            <person name="Becker A."/>
            <person name="Abrahante J.E."/>
            <person name="Garbe J."/>
            <person name="Badalamenti J.P."/>
            <person name="Herman A."/>
            <person name="Mangelson H."/>
            <person name="Liachko I."/>
            <person name="Sullivan S."/>
            <person name="Sone E.D."/>
            <person name="Koren S."/>
            <person name="Silverstein K.A.T."/>
            <person name="Beckman K.B."/>
            <person name="Gohl D.M."/>
        </authorList>
    </citation>
    <scope>NUCLEOTIDE SEQUENCE</scope>
    <source>
        <strain evidence="1">Duluth1</strain>
        <tissue evidence="1">Whole animal</tissue>
    </source>
</reference>
<dbReference type="Proteomes" id="UP000828390">
    <property type="component" value="Unassembled WGS sequence"/>
</dbReference>
<evidence type="ECO:0000313" key="2">
    <source>
        <dbReference type="Proteomes" id="UP000828390"/>
    </source>
</evidence>
<keyword evidence="2" id="KW-1185">Reference proteome</keyword>